<sequence>MSPVLEGLDAQTALEVAESHGMEGIVVKRRDAPYRPCRSHAWVKTPL</sequence>
<dbReference type="RefSeq" id="WP_378025026.1">
    <property type="nucleotide sequence ID" value="NZ_JBHSKG010000030.1"/>
</dbReference>
<keyword evidence="2" id="KW-1185">Reference proteome</keyword>
<comment type="caution">
    <text evidence="1">The sequence shown here is derived from an EMBL/GenBank/DDBJ whole genome shotgun (WGS) entry which is preliminary data.</text>
</comment>
<organism evidence="1 2">
    <name type="scientific">Actinomycetospora rhizophila</name>
    <dbReference type="NCBI Taxonomy" id="1416876"/>
    <lineage>
        <taxon>Bacteria</taxon>
        <taxon>Bacillati</taxon>
        <taxon>Actinomycetota</taxon>
        <taxon>Actinomycetes</taxon>
        <taxon>Pseudonocardiales</taxon>
        <taxon>Pseudonocardiaceae</taxon>
        <taxon>Actinomycetospora</taxon>
    </lineage>
</organism>
<protein>
    <recommendedName>
        <fullName evidence="3">ATP-dependent DNA ligase family profile domain-containing protein</fullName>
    </recommendedName>
</protein>
<dbReference type="Gene3D" id="3.30.1490.70">
    <property type="match status" value="1"/>
</dbReference>
<dbReference type="Proteomes" id="UP001596175">
    <property type="component" value="Unassembled WGS sequence"/>
</dbReference>
<proteinExistence type="predicted"/>
<reference evidence="2" key="1">
    <citation type="journal article" date="2019" name="Int. J. Syst. Evol. Microbiol.">
        <title>The Global Catalogue of Microorganisms (GCM) 10K type strain sequencing project: providing services to taxonomists for standard genome sequencing and annotation.</title>
        <authorList>
            <consortium name="The Broad Institute Genomics Platform"/>
            <consortium name="The Broad Institute Genome Sequencing Center for Infectious Disease"/>
            <person name="Wu L."/>
            <person name="Ma J."/>
        </authorList>
    </citation>
    <scope>NUCLEOTIDE SEQUENCE [LARGE SCALE GENOMIC DNA]</scope>
    <source>
        <strain evidence="2">XZYJ18</strain>
    </source>
</reference>
<evidence type="ECO:0008006" key="3">
    <source>
        <dbReference type="Google" id="ProtNLM"/>
    </source>
</evidence>
<gene>
    <name evidence="1" type="ORF">ACFPK1_32295</name>
</gene>
<dbReference type="EMBL" id="JBHSKG010000030">
    <property type="protein sequence ID" value="MFC5142942.1"/>
    <property type="molecule type" value="Genomic_DNA"/>
</dbReference>
<accession>A0ABV9ZNL3</accession>
<evidence type="ECO:0000313" key="1">
    <source>
        <dbReference type="EMBL" id="MFC5142942.1"/>
    </source>
</evidence>
<name>A0ABV9ZNL3_9PSEU</name>
<evidence type="ECO:0000313" key="2">
    <source>
        <dbReference type="Proteomes" id="UP001596175"/>
    </source>
</evidence>
<dbReference type="SUPFAM" id="SSF56091">
    <property type="entry name" value="DNA ligase/mRNA capping enzyme, catalytic domain"/>
    <property type="match status" value="1"/>
</dbReference>